<evidence type="ECO:0000313" key="14">
    <source>
        <dbReference type="Proteomes" id="UP001058974"/>
    </source>
</evidence>
<dbReference type="Pfam" id="PF00046">
    <property type="entry name" value="Homeodomain"/>
    <property type="match status" value="1"/>
</dbReference>
<sequence>MDWNTESTMPFVPHPDSSLSFFYNNNIRNPYSGMEVSDMNTNGNGYLENKKKRLTSNQIDFLERCFQEDMKLDSERKMNLSRELGLQPRQITVWFQNRRTRLKTKQLEHSYDVLKQENQKLRKEVMELKEKLKEKAHCRTQTYGEETIQNILEGLPCRNIEGETYPCFNKTETTTSSIQQAAEGCAHSSFIVEDFDSVSLFHECHWPKLPYYP</sequence>
<dbReference type="InterPro" id="IPR045224">
    <property type="entry name" value="HDZip_class_I_plant"/>
</dbReference>
<keyword evidence="11" id="KW-0175">Coiled coil</keyword>
<dbReference type="GO" id="GO:0000981">
    <property type="term" value="F:DNA-binding transcription factor activity, RNA polymerase II-specific"/>
    <property type="evidence" value="ECO:0007669"/>
    <property type="project" value="UniProtKB-UniRule"/>
</dbReference>
<dbReference type="Proteomes" id="UP001058974">
    <property type="component" value="Chromosome 3"/>
</dbReference>
<protein>
    <recommendedName>
        <fullName evidence="10">Homeobox-leucine zipper protein</fullName>
    </recommendedName>
    <alternativeName>
        <fullName evidence="10">HD-ZIP protein</fullName>
    </alternativeName>
    <alternativeName>
        <fullName evidence="10">Homeodomain transcription factor</fullName>
    </alternativeName>
</protein>
<dbReference type="GO" id="GO:0045893">
    <property type="term" value="P:positive regulation of DNA-templated transcription"/>
    <property type="evidence" value="ECO:0007669"/>
    <property type="project" value="TreeGrafter"/>
</dbReference>
<organism evidence="13 14">
    <name type="scientific">Pisum sativum</name>
    <name type="common">Garden pea</name>
    <name type="synonym">Lathyrus oleraceus</name>
    <dbReference type="NCBI Taxonomy" id="3888"/>
    <lineage>
        <taxon>Eukaryota</taxon>
        <taxon>Viridiplantae</taxon>
        <taxon>Streptophyta</taxon>
        <taxon>Embryophyta</taxon>
        <taxon>Tracheophyta</taxon>
        <taxon>Spermatophyta</taxon>
        <taxon>Magnoliopsida</taxon>
        <taxon>eudicotyledons</taxon>
        <taxon>Gunneridae</taxon>
        <taxon>Pentapetalae</taxon>
        <taxon>rosids</taxon>
        <taxon>fabids</taxon>
        <taxon>Fabales</taxon>
        <taxon>Fabaceae</taxon>
        <taxon>Papilionoideae</taxon>
        <taxon>50 kb inversion clade</taxon>
        <taxon>NPAAA clade</taxon>
        <taxon>Hologalegina</taxon>
        <taxon>IRL clade</taxon>
        <taxon>Fabeae</taxon>
        <taxon>Lathyrus</taxon>
    </lineage>
</organism>
<dbReference type="InterPro" id="IPR017970">
    <property type="entry name" value="Homeobox_CS"/>
</dbReference>
<comment type="subcellular location">
    <subcellularLocation>
        <location evidence="1 8 9">Nucleus</location>
    </subcellularLocation>
</comment>
<evidence type="ECO:0000256" key="10">
    <source>
        <dbReference type="RuleBase" id="RU369038"/>
    </source>
</evidence>
<dbReference type="PROSITE" id="PS00027">
    <property type="entry name" value="HOMEOBOX_1"/>
    <property type="match status" value="1"/>
</dbReference>
<dbReference type="PROSITE" id="PS50071">
    <property type="entry name" value="HOMEOBOX_2"/>
    <property type="match status" value="1"/>
</dbReference>
<evidence type="ECO:0000259" key="12">
    <source>
        <dbReference type="PROSITE" id="PS50071"/>
    </source>
</evidence>
<comment type="caution">
    <text evidence="13">The sequence shown here is derived from an EMBL/GenBank/DDBJ whole genome shotgun (WGS) entry which is preliminary data.</text>
</comment>
<dbReference type="OrthoDB" id="6159439at2759"/>
<gene>
    <name evidence="13" type="ORF">KIW84_031455</name>
</gene>
<accession>A0A9D4XSF2</accession>
<dbReference type="CDD" id="cd14686">
    <property type="entry name" value="bZIP"/>
    <property type="match status" value="1"/>
</dbReference>
<evidence type="ECO:0000256" key="9">
    <source>
        <dbReference type="RuleBase" id="RU000682"/>
    </source>
</evidence>
<dbReference type="InterPro" id="IPR001356">
    <property type="entry name" value="HD"/>
</dbReference>
<evidence type="ECO:0000256" key="6">
    <source>
        <dbReference type="ARBA" id="ARBA00023242"/>
    </source>
</evidence>
<dbReference type="SUPFAM" id="SSF46689">
    <property type="entry name" value="Homeodomain-like"/>
    <property type="match status" value="1"/>
</dbReference>
<dbReference type="PANTHER" id="PTHR24326:SF591">
    <property type="entry name" value="HOMEOBOX-LEUCINE ZIPPER PROTEIN ATHB-51-RELATED"/>
    <property type="match status" value="1"/>
</dbReference>
<dbReference type="CDD" id="cd00086">
    <property type="entry name" value="homeodomain"/>
    <property type="match status" value="1"/>
</dbReference>
<feature type="domain" description="Homeobox" evidence="12">
    <location>
        <begin position="45"/>
        <end position="105"/>
    </location>
</feature>
<keyword evidence="6 8" id="KW-0539">Nucleus</keyword>
<evidence type="ECO:0000256" key="1">
    <source>
        <dbReference type="ARBA" id="ARBA00004123"/>
    </source>
</evidence>
<dbReference type="GO" id="GO:0043565">
    <property type="term" value="F:sequence-specific DNA binding"/>
    <property type="evidence" value="ECO:0007669"/>
    <property type="project" value="InterPro"/>
</dbReference>
<dbReference type="PANTHER" id="PTHR24326">
    <property type="entry name" value="HOMEOBOX-LEUCINE ZIPPER PROTEIN"/>
    <property type="match status" value="1"/>
</dbReference>
<dbReference type="Gene3D" id="1.10.10.60">
    <property type="entry name" value="Homeodomain-like"/>
    <property type="match status" value="1"/>
</dbReference>
<evidence type="ECO:0000313" key="13">
    <source>
        <dbReference type="EMBL" id="KAI5425643.1"/>
    </source>
</evidence>
<comment type="similarity">
    <text evidence="7 10">Belongs to the HD-ZIP homeobox family. Class I subfamily.</text>
</comment>
<keyword evidence="3 8" id="KW-0238">DNA-binding</keyword>
<dbReference type="Gramene" id="Psat3g037320.1">
    <property type="protein sequence ID" value="Psat3g037320.1.cds"/>
    <property type="gene ID" value="Psat3g037320"/>
</dbReference>
<evidence type="ECO:0000256" key="5">
    <source>
        <dbReference type="ARBA" id="ARBA00023163"/>
    </source>
</evidence>
<dbReference type="InterPro" id="IPR009057">
    <property type="entry name" value="Homeodomain-like_sf"/>
</dbReference>
<dbReference type="AlphaFoldDB" id="A0A9D4XSF2"/>
<name>A0A9D4XSF2_PEA</name>
<evidence type="ECO:0000256" key="8">
    <source>
        <dbReference type="PROSITE-ProRule" id="PRU00108"/>
    </source>
</evidence>
<evidence type="ECO:0000256" key="11">
    <source>
        <dbReference type="SAM" id="Coils"/>
    </source>
</evidence>
<evidence type="ECO:0000256" key="7">
    <source>
        <dbReference type="ARBA" id="ARBA00025748"/>
    </source>
</evidence>
<keyword evidence="4 8" id="KW-0371">Homeobox</keyword>
<dbReference type="SMART" id="SM00389">
    <property type="entry name" value="HOX"/>
    <property type="match status" value="1"/>
</dbReference>
<dbReference type="GO" id="GO:0005634">
    <property type="term" value="C:nucleus"/>
    <property type="evidence" value="ECO:0007669"/>
    <property type="project" value="UniProtKB-SubCell"/>
</dbReference>
<dbReference type="InterPro" id="IPR003106">
    <property type="entry name" value="Leu_zip_homeo"/>
</dbReference>
<proteinExistence type="inferred from homology"/>
<reference evidence="13 14" key="1">
    <citation type="journal article" date="2022" name="Nat. Genet.">
        <title>Improved pea reference genome and pan-genome highlight genomic features and evolutionary characteristics.</title>
        <authorList>
            <person name="Yang T."/>
            <person name="Liu R."/>
            <person name="Luo Y."/>
            <person name="Hu S."/>
            <person name="Wang D."/>
            <person name="Wang C."/>
            <person name="Pandey M.K."/>
            <person name="Ge S."/>
            <person name="Xu Q."/>
            <person name="Li N."/>
            <person name="Li G."/>
            <person name="Huang Y."/>
            <person name="Saxena R.K."/>
            <person name="Ji Y."/>
            <person name="Li M."/>
            <person name="Yan X."/>
            <person name="He Y."/>
            <person name="Liu Y."/>
            <person name="Wang X."/>
            <person name="Xiang C."/>
            <person name="Varshney R.K."/>
            <person name="Ding H."/>
            <person name="Gao S."/>
            <person name="Zong X."/>
        </authorList>
    </citation>
    <scope>NUCLEOTIDE SEQUENCE [LARGE SCALE GENOMIC DNA]</scope>
    <source>
        <strain evidence="13 14">cv. Zhongwan 6</strain>
    </source>
</reference>
<dbReference type="EMBL" id="JAMSHJ010000003">
    <property type="protein sequence ID" value="KAI5425643.1"/>
    <property type="molecule type" value="Genomic_DNA"/>
</dbReference>
<keyword evidence="2 10" id="KW-0805">Transcription regulation</keyword>
<feature type="coiled-coil region" evidence="11">
    <location>
        <begin position="104"/>
        <end position="138"/>
    </location>
</feature>
<comment type="function">
    <text evidence="10">Transcription factor.</text>
</comment>
<evidence type="ECO:0000256" key="2">
    <source>
        <dbReference type="ARBA" id="ARBA00023015"/>
    </source>
</evidence>
<dbReference type="Pfam" id="PF02183">
    <property type="entry name" value="HALZ"/>
    <property type="match status" value="1"/>
</dbReference>
<evidence type="ECO:0000256" key="4">
    <source>
        <dbReference type="ARBA" id="ARBA00023155"/>
    </source>
</evidence>
<dbReference type="Gramene" id="Psat03G0145500-T1">
    <property type="protein sequence ID" value="KAI5425643.1"/>
    <property type="gene ID" value="KIW84_031455"/>
</dbReference>
<keyword evidence="14" id="KW-1185">Reference proteome</keyword>
<feature type="DNA-binding region" description="Homeobox" evidence="8">
    <location>
        <begin position="47"/>
        <end position="106"/>
    </location>
</feature>
<keyword evidence="5 10" id="KW-0804">Transcription</keyword>
<evidence type="ECO:0000256" key="3">
    <source>
        <dbReference type="ARBA" id="ARBA00023125"/>
    </source>
</evidence>